<dbReference type="RefSeq" id="WP_147712192.1">
    <property type="nucleotide sequence ID" value="NZ_VKAD01000001.1"/>
</dbReference>
<sequence length="107" mass="11908">MNDQTRDAIVRISAYGFLACIALLLVSSFIFGKDVGFWLLASLMPAYSIYYAIMYWQLCKNYSDEVKRLSAFGTIGRGTLAGAIYYVSLFLIIVFGCIVFSLLMDGA</sequence>
<keyword evidence="3" id="KW-1185">Reference proteome</keyword>
<dbReference type="Proteomes" id="UP000321764">
    <property type="component" value="Unassembled WGS sequence"/>
</dbReference>
<name>A0A5C8Z751_9GAMM</name>
<reference evidence="2 3" key="1">
    <citation type="submission" date="2019-07" db="EMBL/GenBank/DDBJ databases">
        <title>Reinekea sp. strain SSH23 genome sequencing and assembly.</title>
        <authorList>
            <person name="Kim I."/>
        </authorList>
    </citation>
    <scope>NUCLEOTIDE SEQUENCE [LARGE SCALE GENOMIC DNA]</scope>
    <source>
        <strain evidence="2 3">SSH23</strain>
    </source>
</reference>
<feature type="transmembrane region" description="Helical" evidence="1">
    <location>
        <begin position="37"/>
        <end position="58"/>
    </location>
</feature>
<evidence type="ECO:0000313" key="3">
    <source>
        <dbReference type="Proteomes" id="UP000321764"/>
    </source>
</evidence>
<feature type="transmembrane region" description="Helical" evidence="1">
    <location>
        <begin position="12"/>
        <end position="31"/>
    </location>
</feature>
<protein>
    <submittedName>
        <fullName evidence="2">Uncharacterized protein</fullName>
    </submittedName>
</protein>
<feature type="transmembrane region" description="Helical" evidence="1">
    <location>
        <begin position="79"/>
        <end position="104"/>
    </location>
</feature>
<evidence type="ECO:0000256" key="1">
    <source>
        <dbReference type="SAM" id="Phobius"/>
    </source>
</evidence>
<keyword evidence="1" id="KW-1133">Transmembrane helix</keyword>
<keyword evidence="1" id="KW-0472">Membrane</keyword>
<evidence type="ECO:0000313" key="2">
    <source>
        <dbReference type="EMBL" id="TXR53123.1"/>
    </source>
</evidence>
<comment type="caution">
    <text evidence="2">The sequence shown here is derived from an EMBL/GenBank/DDBJ whole genome shotgun (WGS) entry which is preliminary data.</text>
</comment>
<dbReference type="AlphaFoldDB" id="A0A5C8Z751"/>
<organism evidence="2 3">
    <name type="scientific">Reinekea thalattae</name>
    <dbReference type="NCBI Taxonomy" id="2593301"/>
    <lineage>
        <taxon>Bacteria</taxon>
        <taxon>Pseudomonadati</taxon>
        <taxon>Pseudomonadota</taxon>
        <taxon>Gammaproteobacteria</taxon>
        <taxon>Oceanospirillales</taxon>
        <taxon>Saccharospirillaceae</taxon>
        <taxon>Reinekea</taxon>
    </lineage>
</organism>
<keyword evidence="1" id="KW-0812">Transmembrane</keyword>
<dbReference type="EMBL" id="VKAD01000001">
    <property type="protein sequence ID" value="TXR53123.1"/>
    <property type="molecule type" value="Genomic_DNA"/>
</dbReference>
<gene>
    <name evidence="2" type="ORF">FME95_00665</name>
</gene>
<dbReference type="OrthoDB" id="7066074at2"/>
<proteinExistence type="predicted"/>
<accession>A0A5C8Z751</accession>